<dbReference type="OrthoDB" id="9835709at2759"/>
<dbReference type="PANTHER" id="PTHR10206:SF4">
    <property type="entry name" value="NEUTROPHILIC GRANULE PROTEIN"/>
    <property type="match status" value="1"/>
</dbReference>
<name>A0A8B7AR28_ORYAF</name>
<feature type="chain" id="PRO_5034918320" evidence="9">
    <location>
        <begin position="21"/>
        <end position="166"/>
    </location>
</feature>
<keyword evidence="3" id="KW-0964">Secreted</keyword>
<evidence type="ECO:0000256" key="3">
    <source>
        <dbReference type="ARBA" id="ARBA00022525"/>
    </source>
</evidence>
<dbReference type="GO" id="GO:0042742">
    <property type="term" value="P:defense response to bacterium"/>
    <property type="evidence" value="ECO:0007669"/>
    <property type="project" value="UniProtKB-KW"/>
</dbReference>
<gene>
    <name evidence="11" type="primary">LOC103206341</name>
</gene>
<feature type="region of interest" description="Disordered" evidence="8">
    <location>
        <begin position="117"/>
        <end position="138"/>
    </location>
</feature>
<dbReference type="GeneID" id="103206341"/>
<evidence type="ECO:0000256" key="4">
    <source>
        <dbReference type="ARBA" id="ARBA00022529"/>
    </source>
</evidence>
<dbReference type="Gene3D" id="3.10.450.10">
    <property type="match status" value="1"/>
</dbReference>
<dbReference type="PANTHER" id="PTHR10206">
    <property type="entry name" value="CATHELICIDIN"/>
    <property type="match status" value="1"/>
</dbReference>
<proteinExistence type="inferred from homology"/>
<evidence type="ECO:0000256" key="9">
    <source>
        <dbReference type="SAM" id="SignalP"/>
    </source>
</evidence>
<dbReference type="SUPFAM" id="SSF54403">
    <property type="entry name" value="Cystatin/monellin"/>
    <property type="match status" value="1"/>
</dbReference>
<reference evidence="11" key="1">
    <citation type="submission" date="2025-08" db="UniProtKB">
        <authorList>
            <consortium name="RefSeq"/>
        </authorList>
    </citation>
    <scope>IDENTIFICATION</scope>
</reference>
<evidence type="ECO:0000256" key="6">
    <source>
        <dbReference type="ARBA" id="ARBA00023022"/>
    </source>
</evidence>
<dbReference type="AlphaFoldDB" id="A0A8B7AR28"/>
<dbReference type="GO" id="GO:0005615">
    <property type="term" value="C:extracellular space"/>
    <property type="evidence" value="ECO:0007669"/>
    <property type="project" value="TreeGrafter"/>
</dbReference>
<comment type="similarity">
    <text evidence="2">Belongs to the cathelicidin family.</text>
</comment>
<dbReference type="InterPro" id="IPR046350">
    <property type="entry name" value="Cystatin_sf"/>
</dbReference>
<keyword evidence="6" id="KW-0044">Antibiotic</keyword>
<dbReference type="PROSITE" id="PS51257">
    <property type="entry name" value="PROKAR_LIPOPROTEIN"/>
    <property type="match status" value="1"/>
</dbReference>
<evidence type="ECO:0000313" key="11">
    <source>
        <dbReference type="RefSeq" id="XP_007949982.1"/>
    </source>
</evidence>
<dbReference type="InterPro" id="IPR018216">
    <property type="entry name" value="Cathelicidin_CS"/>
</dbReference>
<dbReference type="FunFam" id="3.10.450.10:FF:000003">
    <property type="entry name" value="Cathelicidin antimicrobial peptide"/>
    <property type="match status" value="1"/>
</dbReference>
<evidence type="ECO:0000256" key="2">
    <source>
        <dbReference type="ARBA" id="ARBA00005320"/>
    </source>
</evidence>
<dbReference type="RefSeq" id="XP_007949982.1">
    <property type="nucleotide sequence ID" value="XM_007951791.1"/>
</dbReference>
<dbReference type="PROSITE" id="PS00947">
    <property type="entry name" value="CATHELICIDINS_2"/>
    <property type="match status" value="1"/>
</dbReference>
<evidence type="ECO:0000313" key="10">
    <source>
        <dbReference type="Proteomes" id="UP000694850"/>
    </source>
</evidence>
<feature type="signal peptide" evidence="9">
    <location>
        <begin position="1"/>
        <end position="20"/>
    </location>
</feature>
<organism evidence="10 11">
    <name type="scientific">Orycteropus afer afer</name>
    <dbReference type="NCBI Taxonomy" id="1230840"/>
    <lineage>
        <taxon>Eukaryota</taxon>
        <taxon>Metazoa</taxon>
        <taxon>Chordata</taxon>
        <taxon>Craniata</taxon>
        <taxon>Vertebrata</taxon>
        <taxon>Euteleostomi</taxon>
        <taxon>Mammalia</taxon>
        <taxon>Eutheria</taxon>
        <taxon>Afrotheria</taxon>
        <taxon>Tubulidentata</taxon>
        <taxon>Orycteropodidae</taxon>
        <taxon>Orycteropus</taxon>
    </lineage>
</organism>
<keyword evidence="7" id="KW-1015">Disulfide bond</keyword>
<keyword evidence="10" id="KW-1185">Reference proteome</keyword>
<dbReference type="InterPro" id="IPR001894">
    <property type="entry name" value="Cathelicidin-like"/>
</dbReference>
<sequence length="166" mass="19024">MTGIHRALVLVVGLTVVACAAQHQLSYEEIVTQAVQLFNQRQRGKPLFRLLEAIPPHSLNSTSRIPLNFRIKETVCRSIWQRQRQDCAFREGGEERKCTGNFLMVRKIRILVAKCSKDPPRDQQAPREKRSAESSLEANINKLPPAARELYEKAKYDIIANILRNF</sequence>
<keyword evidence="4" id="KW-0929">Antimicrobial</keyword>
<comment type="subcellular location">
    <subcellularLocation>
        <location evidence="1">Secreted</location>
    </subcellularLocation>
</comment>
<accession>A0A8B7AR28</accession>
<feature type="compositionally biased region" description="Basic and acidic residues" evidence="8">
    <location>
        <begin position="117"/>
        <end position="132"/>
    </location>
</feature>
<dbReference type="PROSITE" id="PS00946">
    <property type="entry name" value="CATHELICIDINS_1"/>
    <property type="match status" value="1"/>
</dbReference>
<dbReference type="GO" id="GO:0004869">
    <property type="term" value="F:cysteine-type endopeptidase inhibitor activity"/>
    <property type="evidence" value="ECO:0007669"/>
    <property type="project" value="TreeGrafter"/>
</dbReference>
<evidence type="ECO:0000256" key="7">
    <source>
        <dbReference type="ARBA" id="ARBA00023157"/>
    </source>
</evidence>
<dbReference type="Pfam" id="PF00666">
    <property type="entry name" value="Cathelicidins"/>
    <property type="match status" value="1"/>
</dbReference>
<evidence type="ECO:0000256" key="5">
    <source>
        <dbReference type="ARBA" id="ARBA00022729"/>
    </source>
</evidence>
<keyword evidence="5 9" id="KW-0732">Signal</keyword>
<evidence type="ECO:0000256" key="1">
    <source>
        <dbReference type="ARBA" id="ARBA00004613"/>
    </source>
</evidence>
<dbReference type="Proteomes" id="UP000694850">
    <property type="component" value="Unplaced"/>
</dbReference>
<protein>
    <submittedName>
        <fullName evidence="11">15 kDa protein B-like</fullName>
    </submittedName>
</protein>
<evidence type="ECO:0000256" key="8">
    <source>
        <dbReference type="SAM" id="MobiDB-lite"/>
    </source>
</evidence>